<accession>A0A3R9Y488</accession>
<dbReference type="Gene3D" id="3.40.50.740">
    <property type="match status" value="1"/>
</dbReference>
<dbReference type="PROSITE" id="PS00932">
    <property type="entry name" value="MOLYBDOPTERIN_PROK_3"/>
    <property type="match status" value="1"/>
</dbReference>
<dbReference type="GO" id="GO:0009061">
    <property type="term" value="P:anaerobic respiration"/>
    <property type="evidence" value="ECO:0007669"/>
    <property type="project" value="TreeGrafter"/>
</dbReference>
<dbReference type="EMBL" id="RWKW01000099">
    <property type="protein sequence ID" value="RST83884.1"/>
    <property type="molecule type" value="Genomic_DNA"/>
</dbReference>
<keyword evidence="5" id="KW-0574">Periplasm</keyword>
<dbReference type="Gene3D" id="2.40.40.20">
    <property type="match status" value="1"/>
</dbReference>
<dbReference type="InterPro" id="IPR006657">
    <property type="entry name" value="MoPterin_dinucl-bd_dom"/>
</dbReference>
<dbReference type="Pfam" id="PF00384">
    <property type="entry name" value="Molybdopterin"/>
    <property type="match status" value="1"/>
</dbReference>
<evidence type="ECO:0000256" key="6">
    <source>
        <dbReference type="ARBA" id="ARBA00023002"/>
    </source>
</evidence>
<evidence type="ECO:0000313" key="11">
    <source>
        <dbReference type="Proteomes" id="UP000278398"/>
    </source>
</evidence>
<dbReference type="Proteomes" id="UP000278398">
    <property type="component" value="Unassembled WGS sequence"/>
</dbReference>
<dbReference type="GO" id="GO:0030151">
    <property type="term" value="F:molybdenum ion binding"/>
    <property type="evidence" value="ECO:0007669"/>
    <property type="project" value="TreeGrafter"/>
</dbReference>
<evidence type="ECO:0000256" key="1">
    <source>
        <dbReference type="ARBA" id="ARBA00001942"/>
    </source>
</evidence>
<dbReference type="GO" id="GO:0016491">
    <property type="term" value="F:oxidoreductase activity"/>
    <property type="evidence" value="ECO:0007669"/>
    <property type="project" value="UniProtKB-KW"/>
</dbReference>
<dbReference type="InterPro" id="IPR009010">
    <property type="entry name" value="Asp_de-COase-like_dom_sf"/>
</dbReference>
<comment type="cofactor">
    <cofactor evidence="1">
        <name>Mo-bis(molybdopterin guanine dinucleotide)</name>
        <dbReference type="ChEBI" id="CHEBI:60539"/>
    </cofactor>
</comment>
<evidence type="ECO:0000313" key="10">
    <source>
        <dbReference type="EMBL" id="RST83884.1"/>
    </source>
</evidence>
<keyword evidence="6" id="KW-0560">Oxidoreductase</keyword>
<evidence type="ECO:0000259" key="8">
    <source>
        <dbReference type="Pfam" id="PF01568"/>
    </source>
</evidence>
<name>A0A3R9Y488_9HYPH</name>
<dbReference type="GO" id="GO:0030288">
    <property type="term" value="C:outer membrane-bounded periplasmic space"/>
    <property type="evidence" value="ECO:0007669"/>
    <property type="project" value="TreeGrafter"/>
</dbReference>
<dbReference type="SUPFAM" id="SSF50692">
    <property type="entry name" value="ADC-like"/>
    <property type="match status" value="1"/>
</dbReference>
<dbReference type="SUPFAM" id="SSF53706">
    <property type="entry name" value="Formate dehydrogenase/DMSO reductase, domains 1-3"/>
    <property type="match status" value="1"/>
</dbReference>
<evidence type="ECO:0000256" key="5">
    <source>
        <dbReference type="ARBA" id="ARBA00022764"/>
    </source>
</evidence>
<dbReference type="PANTHER" id="PTHR43742:SF10">
    <property type="entry name" value="TRIMETHYLAMINE-N-OXIDE REDUCTASE 2"/>
    <property type="match status" value="1"/>
</dbReference>
<dbReference type="GO" id="GO:0009055">
    <property type="term" value="F:electron transfer activity"/>
    <property type="evidence" value="ECO:0007669"/>
    <property type="project" value="TreeGrafter"/>
</dbReference>
<evidence type="ECO:0000259" key="9">
    <source>
        <dbReference type="Pfam" id="PF18364"/>
    </source>
</evidence>
<dbReference type="InterPro" id="IPR006655">
    <property type="entry name" value="Mopterin_OxRdtase_prok_CS"/>
</dbReference>
<protein>
    <submittedName>
        <fullName evidence="10">Asp-tRNA(Asn)/Glu-tRNA(Gln) amidotransferase GatCAB subunit C</fullName>
    </submittedName>
</protein>
<dbReference type="Pfam" id="PF18364">
    <property type="entry name" value="Molybdopterin_N"/>
    <property type="match status" value="1"/>
</dbReference>
<dbReference type="PANTHER" id="PTHR43742">
    <property type="entry name" value="TRIMETHYLAMINE-N-OXIDE REDUCTASE"/>
    <property type="match status" value="1"/>
</dbReference>
<keyword evidence="10" id="KW-0808">Transferase</keyword>
<keyword evidence="3" id="KW-0500">Molybdenum</keyword>
<evidence type="ECO:0000256" key="3">
    <source>
        <dbReference type="ARBA" id="ARBA00022505"/>
    </source>
</evidence>
<dbReference type="InterPro" id="IPR006656">
    <property type="entry name" value="Mopterin_OxRdtase"/>
</dbReference>
<comment type="caution">
    <text evidence="10">The sequence shown here is derived from an EMBL/GenBank/DDBJ whole genome shotgun (WGS) entry which is preliminary data.</text>
</comment>
<dbReference type="InterPro" id="IPR041460">
    <property type="entry name" value="Molybdopterin_N"/>
</dbReference>
<gene>
    <name evidence="10" type="ORF">EJC49_21735</name>
</gene>
<dbReference type="Gene3D" id="3.40.228.10">
    <property type="entry name" value="Dimethylsulfoxide Reductase, domain 2"/>
    <property type="match status" value="1"/>
</dbReference>
<organism evidence="10 11">
    <name type="scientific">Aquibium carbonis</name>
    <dbReference type="NCBI Taxonomy" id="2495581"/>
    <lineage>
        <taxon>Bacteria</taxon>
        <taxon>Pseudomonadati</taxon>
        <taxon>Pseudomonadota</taxon>
        <taxon>Alphaproteobacteria</taxon>
        <taxon>Hyphomicrobiales</taxon>
        <taxon>Phyllobacteriaceae</taxon>
        <taxon>Aquibium</taxon>
    </lineage>
</organism>
<reference evidence="10 11" key="1">
    <citation type="submission" date="2018-12" db="EMBL/GenBank/DDBJ databases">
        <title>Mesorhizobium carbonis sp. nov., isolated from coal mine water.</title>
        <authorList>
            <person name="Xin W."/>
            <person name="Xu Z."/>
            <person name="Xiang F."/>
            <person name="Zhang J."/>
            <person name="Xi L."/>
            <person name="Liu J."/>
        </authorList>
    </citation>
    <scope>NUCLEOTIDE SEQUENCE [LARGE SCALE GENOMIC DNA]</scope>
    <source>
        <strain evidence="10 11">B2.3</strain>
    </source>
</reference>
<keyword evidence="11" id="KW-1185">Reference proteome</keyword>
<sequence>MPCAALVWKNDTASASSRPRSLPNSRVAARVGISLSHWGAFEAEVADGRLVSARPWRNGGADADMIGALPAFVHSPLRIDRPHVRESFLRRRERAGGEGRGREAMVPVEWDTVLDLCSSELDRVRQMHGPASILGGSYGWSSAGRLHHARSQVRRFLAAAGGYTDQIGNYSWGAAHAILPHVLGNADAVSSTATDWRTIADETDVLVAFGGLNPKNWHVTSGGAGHHHMPRHLEAAAARGVKFVIVSPIDEDTPPGLDAMRIAPRPNTDTALMLALARRAVVDGRADQAFLARYVTGHEAFSAYLAGETDGIDKTFEWAAAIAGIDVADLEALWSLIRRGRVMLTAAWSLQRADHGEQPFWALIALAAMLGQIGLPGGGFCFGYGSMNGVGAPARRGYVPAMEGLTNPAASAIPVACVIDALMKPGEQIDFNGRRITFPDVRLVYWAGGNPFHHAQDLFLLEQAWRRPETIIVHESWWTPTARRADIVLPATTTLERNDIGGSSRDPFVFAMPRLIDPVGGARDDFAIFGELAERLGCGAAFGEGLDEFGWLRRLWAKTERHGAGEGVAVPDFDSFWADGVFAVPEPDLPEVMLDAFRHDPLVNKLATPSGRIELHSTRIEHFGYRDCPPHPAWIAPREWLGDAGEDELHLITNQPRKRLHSQLFQTQPDGAVEPISIHPADAARFGIGEGDLVRVENRRGACQACARLTDGLQQGVVVMATGAWFRPDDEIPGLERNGNPNVVTANRRTSSLGQACAALSTLVRVRPMAALAGDDDSGRR</sequence>
<feature type="domain" description="Molybdopterin oxidoreductase N-terminal" evidence="9">
    <location>
        <begin position="34"/>
        <end position="74"/>
    </location>
</feature>
<feature type="domain" description="Molybdopterin dinucleotide-binding" evidence="8">
    <location>
        <begin position="649"/>
        <end position="758"/>
    </location>
</feature>
<comment type="similarity">
    <text evidence="2">Belongs to the prokaryotic molybdopterin-containing oxidoreductase family.</text>
</comment>
<evidence type="ECO:0000256" key="4">
    <source>
        <dbReference type="ARBA" id="ARBA00022723"/>
    </source>
</evidence>
<dbReference type="PROSITE" id="PS00490">
    <property type="entry name" value="MOLYBDOPTERIN_PROK_2"/>
    <property type="match status" value="1"/>
</dbReference>
<proteinExistence type="inferred from homology"/>
<keyword evidence="4" id="KW-0479">Metal-binding</keyword>
<feature type="domain" description="Molybdopterin oxidoreductase" evidence="7">
    <location>
        <begin position="78"/>
        <end position="535"/>
    </location>
</feature>
<dbReference type="InterPro" id="IPR050612">
    <property type="entry name" value="Prok_Mopterin_Oxidored"/>
</dbReference>
<evidence type="ECO:0000256" key="2">
    <source>
        <dbReference type="ARBA" id="ARBA00010312"/>
    </source>
</evidence>
<dbReference type="Gene3D" id="3.90.55.10">
    <property type="entry name" value="Dimethylsulfoxide Reductase, domain 3"/>
    <property type="match status" value="1"/>
</dbReference>
<evidence type="ECO:0000259" key="7">
    <source>
        <dbReference type="Pfam" id="PF00384"/>
    </source>
</evidence>
<dbReference type="AlphaFoldDB" id="A0A3R9Y488"/>
<dbReference type="Pfam" id="PF01568">
    <property type="entry name" value="Molydop_binding"/>
    <property type="match status" value="1"/>
</dbReference>
<dbReference type="GO" id="GO:0043546">
    <property type="term" value="F:molybdopterin cofactor binding"/>
    <property type="evidence" value="ECO:0007669"/>
    <property type="project" value="InterPro"/>
</dbReference>
<dbReference type="GO" id="GO:0016740">
    <property type="term" value="F:transferase activity"/>
    <property type="evidence" value="ECO:0007669"/>
    <property type="project" value="UniProtKB-KW"/>
</dbReference>
<dbReference type="OrthoDB" id="9759518at2"/>